<sequence>MKVTVHNVLTMDLQENLRGIERQIEQVRQVPAPDDRGAEEDATDSMMAVRWLTPTRRYW</sequence>
<gene>
    <name evidence="1" type="ORF">TPA0910_29850</name>
</gene>
<reference evidence="1" key="1">
    <citation type="submission" date="2024-05" db="EMBL/GenBank/DDBJ databases">
        <title>Whole genome shotgun sequence of Streptomyces hygroscopicus NBRC 113678.</title>
        <authorList>
            <person name="Komaki H."/>
            <person name="Tamura T."/>
        </authorList>
    </citation>
    <scope>NUCLEOTIDE SEQUENCE</scope>
    <source>
        <strain evidence="1">N11-34</strain>
    </source>
</reference>
<comment type="caution">
    <text evidence="1">The sequence shown here is derived from an EMBL/GenBank/DDBJ whole genome shotgun (WGS) entry which is preliminary data.</text>
</comment>
<organism evidence="1 2">
    <name type="scientific">Streptomyces hygroscopicus</name>
    <dbReference type="NCBI Taxonomy" id="1912"/>
    <lineage>
        <taxon>Bacteria</taxon>
        <taxon>Bacillati</taxon>
        <taxon>Actinomycetota</taxon>
        <taxon>Actinomycetes</taxon>
        <taxon>Kitasatosporales</taxon>
        <taxon>Streptomycetaceae</taxon>
        <taxon>Streptomyces</taxon>
        <taxon>Streptomyces violaceusniger group</taxon>
    </lineage>
</organism>
<evidence type="ECO:0000313" key="1">
    <source>
        <dbReference type="EMBL" id="GHJ28552.1"/>
    </source>
</evidence>
<accession>A0ABQ3TYU4</accession>
<protein>
    <submittedName>
        <fullName evidence="1">Uncharacterized protein</fullName>
    </submittedName>
</protein>
<proteinExistence type="predicted"/>
<dbReference type="Proteomes" id="UP001054854">
    <property type="component" value="Unassembled WGS sequence"/>
</dbReference>
<keyword evidence="2" id="KW-1185">Reference proteome</keyword>
<dbReference type="EMBL" id="BNEK01000003">
    <property type="protein sequence ID" value="GHJ28552.1"/>
    <property type="molecule type" value="Genomic_DNA"/>
</dbReference>
<evidence type="ECO:0000313" key="2">
    <source>
        <dbReference type="Proteomes" id="UP001054854"/>
    </source>
</evidence>
<name>A0ABQ3TYU4_STRHY</name>